<feature type="domain" description="DUF4136" evidence="2">
    <location>
        <begin position="50"/>
        <end position="188"/>
    </location>
</feature>
<evidence type="ECO:0000313" key="4">
    <source>
        <dbReference type="Proteomes" id="UP001220395"/>
    </source>
</evidence>
<dbReference type="PROSITE" id="PS51257">
    <property type="entry name" value="PROKAR_LIPOPROTEIN"/>
    <property type="match status" value="1"/>
</dbReference>
<dbReference type="EMBL" id="CP117411">
    <property type="protein sequence ID" value="WCT72332.1"/>
    <property type="molecule type" value="Genomic_DNA"/>
</dbReference>
<dbReference type="Pfam" id="PF13590">
    <property type="entry name" value="DUF4136"/>
    <property type="match status" value="1"/>
</dbReference>
<dbReference type="RefSeq" id="WP_273686291.1">
    <property type="nucleotide sequence ID" value="NZ_CP117411.1"/>
</dbReference>
<evidence type="ECO:0000256" key="1">
    <source>
        <dbReference type="SAM" id="SignalP"/>
    </source>
</evidence>
<proteinExistence type="predicted"/>
<protein>
    <submittedName>
        <fullName evidence="3">DUF4136 domain-containing protein</fullName>
    </submittedName>
</protein>
<feature type="signal peptide" evidence="1">
    <location>
        <begin position="1"/>
        <end position="20"/>
    </location>
</feature>
<feature type="chain" id="PRO_5046801449" evidence="1">
    <location>
        <begin position="21"/>
        <end position="197"/>
    </location>
</feature>
<dbReference type="Proteomes" id="UP001220395">
    <property type="component" value="Chromosome"/>
</dbReference>
<name>A0ABY7TGH7_9SPHN</name>
<evidence type="ECO:0000259" key="2">
    <source>
        <dbReference type="Pfam" id="PF13590"/>
    </source>
</evidence>
<reference evidence="3 4" key="1">
    <citation type="submission" date="2023-02" db="EMBL/GenBank/DDBJ databases">
        <title>Genome sequence of Sphingomonas naphthae.</title>
        <authorList>
            <person name="Kim S."/>
            <person name="Heo J."/>
            <person name="Kwon S.-W."/>
        </authorList>
    </citation>
    <scope>NUCLEOTIDE SEQUENCE [LARGE SCALE GENOMIC DNA]</scope>
    <source>
        <strain evidence="3 4">KACC 18716</strain>
    </source>
</reference>
<gene>
    <name evidence="3" type="ORF">PQ455_11860</name>
</gene>
<evidence type="ECO:0000313" key="3">
    <source>
        <dbReference type="EMBL" id="WCT72332.1"/>
    </source>
</evidence>
<keyword evidence="1" id="KW-0732">Signal</keyword>
<keyword evidence="4" id="KW-1185">Reference proteome</keyword>
<sequence length="197" mass="20264">MFARPLLIRATLALPLLALAACATAPDTRVTRFHLNQPIAPAAISIEARDPALANLEYETYAGAVNGELARNGFTPAPRGTAELVAVVDVQRQYSAGPIKPPPFSIGIGGGTFGRNVGVGGGVTLPVGKARATELVQTNLAVQIKRRSDNTVIWEGRAVTQAKGGTEQAAAANAAPKLAAALFGGFPGESGRTISVK</sequence>
<accession>A0ABY7TGH7</accession>
<dbReference type="InterPro" id="IPR025411">
    <property type="entry name" value="DUF4136"/>
</dbReference>
<organism evidence="3 4">
    <name type="scientific">Sphingomonas naphthae</name>
    <dbReference type="NCBI Taxonomy" id="1813468"/>
    <lineage>
        <taxon>Bacteria</taxon>
        <taxon>Pseudomonadati</taxon>
        <taxon>Pseudomonadota</taxon>
        <taxon>Alphaproteobacteria</taxon>
        <taxon>Sphingomonadales</taxon>
        <taxon>Sphingomonadaceae</taxon>
        <taxon>Sphingomonas</taxon>
    </lineage>
</organism>